<organism evidence="3 4">
    <name type="scientific">Paspalum notatum var. saurae</name>
    <dbReference type="NCBI Taxonomy" id="547442"/>
    <lineage>
        <taxon>Eukaryota</taxon>
        <taxon>Viridiplantae</taxon>
        <taxon>Streptophyta</taxon>
        <taxon>Embryophyta</taxon>
        <taxon>Tracheophyta</taxon>
        <taxon>Spermatophyta</taxon>
        <taxon>Magnoliopsida</taxon>
        <taxon>Liliopsida</taxon>
        <taxon>Poales</taxon>
        <taxon>Poaceae</taxon>
        <taxon>PACMAD clade</taxon>
        <taxon>Panicoideae</taxon>
        <taxon>Andropogonodae</taxon>
        <taxon>Paspaleae</taxon>
        <taxon>Paspalinae</taxon>
        <taxon>Paspalum</taxon>
    </lineage>
</organism>
<dbReference type="PANTHER" id="PTHR33116:SF78">
    <property type="entry name" value="OS12G0587133 PROTEIN"/>
    <property type="match status" value="1"/>
</dbReference>
<dbReference type="InterPro" id="IPR000477">
    <property type="entry name" value="RT_dom"/>
</dbReference>
<dbReference type="EMBL" id="CP144745">
    <property type="protein sequence ID" value="WVZ49014.1"/>
    <property type="molecule type" value="Genomic_DNA"/>
</dbReference>
<evidence type="ECO:0000313" key="3">
    <source>
        <dbReference type="EMBL" id="WVZ49014.1"/>
    </source>
</evidence>
<dbReference type="CDD" id="cd01650">
    <property type="entry name" value="RT_nLTR_like"/>
    <property type="match status" value="1"/>
</dbReference>
<evidence type="ECO:0000313" key="4">
    <source>
        <dbReference type="Proteomes" id="UP001341281"/>
    </source>
</evidence>
<name>A0AAQ3PI26_PASNO</name>
<gene>
    <name evidence="3" type="ORF">U9M48_000396</name>
</gene>
<keyword evidence="4" id="KW-1185">Reference proteome</keyword>
<evidence type="ECO:0000256" key="1">
    <source>
        <dbReference type="SAM" id="MobiDB-lite"/>
    </source>
</evidence>
<proteinExistence type="predicted"/>
<dbReference type="PROSITE" id="PS50878">
    <property type="entry name" value="RT_POL"/>
    <property type="match status" value="1"/>
</dbReference>
<dbReference type="AlphaFoldDB" id="A0AAQ3PI26"/>
<dbReference type="PANTHER" id="PTHR33116">
    <property type="entry name" value="REVERSE TRANSCRIPTASE ZINC-BINDING DOMAIN-CONTAINING PROTEIN-RELATED-RELATED"/>
    <property type="match status" value="1"/>
</dbReference>
<reference evidence="3 4" key="1">
    <citation type="submission" date="2024-02" db="EMBL/GenBank/DDBJ databases">
        <title>High-quality chromosome-scale genome assembly of Pensacola bahiagrass (Paspalum notatum Flugge var. saurae).</title>
        <authorList>
            <person name="Vega J.M."/>
            <person name="Podio M."/>
            <person name="Orjuela J."/>
            <person name="Siena L.A."/>
            <person name="Pessino S.C."/>
            <person name="Combes M.C."/>
            <person name="Mariac C."/>
            <person name="Albertini E."/>
            <person name="Pupilli F."/>
            <person name="Ortiz J.P.A."/>
            <person name="Leblanc O."/>
        </authorList>
    </citation>
    <scope>NUCLEOTIDE SEQUENCE [LARGE SCALE GENOMIC DNA]</scope>
    <source>
        <strain evidence="3">R1</strain>
        <tissue evidence="3">Leaf</tissue>
    </source>
</reference>
<protein>
    <recommendedName>
        <fullName evidence="2">Reverse transcriptase domain-containing protein</fullName>
    </recommendedName>
</protein>
<feature type="domain" description="Reverse transcriptase" evidence="2">
    <location>
        <begin position="474"/>
        <end position="750"/>
    </location>
</feature>
<dbReference type="InterPro" id="IPR043502">
    <property type="entry name" value="DNA/RNA_pol_sf"/>
</dbReference>
<dbReference type="Pfam" id="PF13966">
    <property type="entry name" value="zf-RVT"/>
    <property type="match status" value="1"/>
</dbReference>
<dbReference type="Proteomes" id="UP001341281">
    <property type="component" value="Chromosome 01"/>
</dbReference>
<sequence>MEAPTRITFPGGLGGRMEPTVLRVLQCLKVWAPGGGTDRLQVEVMAVEATVEGLSMTSLQVIMGQSMNGMVPASFPITGMVSNQEFDPMLDEAMCVLVVDSTLPTPESMTAGDSELVLASESAVPGSGVALEVARGISYSSVCAPLSPVVQGDQNQEVDHLCGRDEHTILGSILAPVQSAVLPTPPPPPIKSKRTTTVNMKLSRSSSSARHASKPKTGLTMYEQTIALLIKRSGIQHHFVALPADGTRGGILLAVHSDHFQIVSSVCTANAITAKIQSTHSPCSWWITVVYGPQSESDKLVFLQELRQDYRPLSTAELSLHKHLKARFLGLTAVEKLRARQASRLTYISAAHAKSKLFFLRINGRRRRNFIQHISTPTGTVFSQAEKNNHALHHFKSLLGTPPARSNTLNWDVIGLNTVQGDMLESPFEEEEVLAAITDLHTEKAPGPDGFIGLFFRKSWPIIKGDLMLAVNYFFQLHDQHFKHLNTAHICLLPKNADATSFSDFRPISLSHSIATIISKVLASRLAPSMDHLVSRSQSAFIRKRSIHDNFLYAQNLMKDLKRAKVPSLFLKLDIAKAFDTVRWDYLLEVLQQMGFTQRWWAWVSILLRTANSVVMLNGVRGRFFQHGRGLRQGDPLLPLLFIIAIDPLQKLFNIASEQGLLSPVEHRSAKLRVSLYADDAAIFINPIRDEVVVAQQLLAAFSEASGLSTNINKCAVYPICCDSLDLNYIMEPFSCEIKSFPCKYLGLPLSGRAPRRVDFQPVLDKLDARLSGWKGKLLDKSGRLALVNAVLSSIPVPFLAVFPLKKWAIKKIDKIKRSFLWRGSENANGGHCLVKWAKAARPKLLGGLGILDLERFSRALRLRWLWFQWTDRSWPWIGSSPPCDKTDAALFRASTVVTVGNGLSTSFWHDSWLSGKAPMDIAPNLYSLAWRKNKCVQEELVNLNWTRGLWRMDTAQQLYKFFSLWDLLQEVQLSNQDDCIRWKWTAEGTYSSKSSYLAQFRGSFCSFQGNAIWNAHAEDKHKFFMWLLVQAKVLTADKLALRHSPCNPVCTLCDQQQETAEHHALGALLPFRFGSLPGHGQTI</sequence>
<evidence type="ECO:0000259" key="2">
    <source>
        <dbReference type="PROSITE" id="PS50878"/>
    </source>
</evidence>
<accession>A0AAQ3PI26</accession>
<feature type="region of interest" description="Disordered" evidence="1">
    <location>
        <begin position="181"/>
        <end position="216"/>
    </location>
</feature>
<dbReference type="InterPro" id="IPR026960">
    <property type="entry name" value="RVT-Znf"/>
</dbReference>
<dbReference type="Pfam" id="PF00078">
    <property type="entry name" value="RVT_1"/>
    <property type="match status" value="1"/>
</dbReference>
<dbReference type="SUPFAM" id="SSF56672">
    <property type="entry name" value="DNA/RNA polymerases"/>
    <property type="match status" value="1"/>
</dbReference>